<dbReference type="SUPFAM" id="SSF88659">
    <property type="entry name" value="Sigma3 and sigma4 domains of RNA polymerase sigma factors"/>
    <property type="match status" value="1"/>
</dbReference>
<dbReference type="InterPro" id="IPR013325">
    <property type="entry name" value="RNA_pol_sigma_r2"/>
</dbReference>
<feature type="domain" description="RNA polymerase sigma-70 region 2" evidence="6">
    <location>
        <begin position="31"/>
        <end position="93"/>
    </location>
</feature>
<dbReference type="SUPFAM" id="SSF88946">
    <property type="entry name" value="Sigma2 domain of RNA polymerase sigma factors"/>
    <property type="match status" value="1"/>
</dbReference>
<reference evidence="8" key="1">
    <citation type="submission" date="2021-01" db="EMBL/GenBank/DDBJ databases">
        <title>Whole genome shotgun sequence of Actinoplanes nipponensis NBRC 14063.</title>
        <authorList>
            <person name="Komaki H."/>
            <person name="Tamura T."/>
        </authorList>
    </citation>
    <scope>NUCLEOTIDE SEQUENCE</scope>
    <source>
        <strain evidence="8">NBRC 14063</strain>
    </source>
</reference>
<dbReference type="PANTHER" id="PTHR43133:SF50">
    <property type="entry name" value="ECF RNA POLYMERASE SIGMA FACTOR SIGM"/>
    <property type="match status" value="1"/>
</dbReference>
<protein>
    <submittedName>
        <fullName evidence="8">RNA polymerase sigma24 factor</fullName>
    </submittedName>
</protein>
<dbReference type="InterPro" id="IPR036388">
    <property type="entry name" value="WH-like_DNA-bd_sf"/>
</dbReference>
<dbReference type="EMBL" id="BOMQ01000026">
    <property type="protein sequence ID" value="GIE48749.1"/>
    <property type="molecule type" value="Genomic_DNA"/>
</dbReference>
<evidence type="ECO:0000256" key="2">
    <source>
        <dbReference type="ARBA" id="ARBA00023015"/>
    </source>
</evidence>
<feature type="domain" description="RNA polymerase sigma factor 70 region 4 type 2" evidence="7">
    <location>
        <begin position="116"/>
        <end position="167"/>
    </location>
</feature>
<dbReference type="InterPro" id="IPR013324">
    <property type="entry name" value="RNA_pol_sigma_r3/r4-like"/>
</dbReference>
<accession>A0A919JD14</accession>
<dbReference type="InterPro" id="IPR039425">
    <property type="entry name" value="RNA_pol_sigma-70-like"/>
</dbReference>
<keyword evidence="3" id="KW-0731">Sigma factor</keyword>
<evidence type="ECO:0000256" key="3">
    <source>
        <dbReference type="ARBA" id="ARBA00023082"/>
    </source>
</evidence>
<evidence type="ECO:0000256" key="4">
    <source>
        <dbReference type="ARBA" id="ARBA00023125"/>
    </source>
</evidence>
<comment type="similarity">
    <text evidence="1">Belongs to the sigma-70 factor family. ECF subfamily.</text>
</comment>
<keyword evidence="4" id="KW-0238">DNA-binding</keyword>
<evidence type="ECO:0000259" key="6">
    <source>
        <dbReference type="Pfam" id="PF04542"/>
    </source>
</evidence>
<dbReference type="GO" id="GO:0016987">
    <property type="term" value="F:sigma factor activity"/>
    <property type="evidence" value="ECO:0007669"/>
    <property type="project" value="UniProtKB-KW"/>
</dbReference>
<dbReference type="Pfam" id="PF04542">
    <property type="entry name" value="Sigma70_r2"/>
    <property type="match status" value="1"/>
</dbReference>
<sequence length="182" mass="20423">MTVRRVSLSDNTEGGRVSEHSGFEEFYAGTRHRLITYLYAMTGDRAEAQDAAQEAYVRAWQRWSTVSTYDNPEAWVRTVAHRLCLNHWRKARNRVAAYLRHGTDPDTGPPSENTVALISALRQLSVAERQAITLHHLMDLSVAEVAAQTGTPVNTIKTRLARGRRALAGFLDEDASEEYSHA</sequence>
<dbReference type="InterPro" id="IPR014284">
    <property type="entry name" value="RNA_pol_sigma-70_dom"/>
</dbReference>
<dbReference type="Pfam" id="PF08281">
    <property type="entry name" value="Sigma70_r4_2"/>
    <property type="match status" value="1"/>
</dbReference>
<gene>
    <name evidence="8" type="ORF">Ani05nite_22830</name>
</gene>
<keyword evidence="9" id="KW-1185">Reference proteome</keyword>
<dbReference type="GO" id="GO:0006352">
    <property type="term" value="P:DNA-templated transcription initiation"/>
    <property type="evidence" value="ECO:0007669"/>
    <property type="project" value="InterPro"/>
</dbReference>
<dbReference type="AlphaFoldDB" id="A0A919JD14"/>
<evidence type="ECO:0000256" key="5">
    <source>
        <dbReference type="ARBA" id="ARBA00023163"/>
    </source>
</evidence>
<dbReference type="InterPro" id="IPR013249">
    <property type="entry name" value="RNA_pol_sigma70_r4_t2"/>
</dbReference>
<keyword evidence="2" id="KW-0805">Transcription regulation</keyword>
<evidence type="ECO:0000256" key="1">
    <source>
        <dbReference type="ARBA" id="ARBA00010641"/>
    </source>
</evidence>
<dbReference type="NCBIfam" id="TIGR02937">
    <property type="entry name" value="sigma70-ECF"/>
    <property type="match status" value="1"/>
</dbReference>
<keyword evidence="5" id="KW-0804">Transcription</keyword>
<proteinExistence type="inferred from homology"/>
<dbReference type="Proteomes" id="UP000647172">
    <property type="component" value="Unassembled WGS sequence"/>
</dbReference>
<comment type="caution">
    <text evidence="8">The sequence shown here is derived from an EMBL/GenBank/DDBJ whole genome shotgun (WGS) entry which is preliminary data.</text>
</comment>
<dbReference type="CDD" id="cd06171">
    <property type="entry name" value="Sigma70_r4"/>
    <property type="match status" value="1"/>
</dbReference>
<dbReference type="Gene3D" id="1.10.10.10">
    <property type="entry name" value="Winged helix-like DNA-binding domain superfamily/Winged helix DNA-binding domain"/>
    <property type="match status" value="1"/>
</dbReference>
<name>A0A919JD14_9ACTN</name>
<organism evidence="8 9">
    <name type="scientific">Actinoplanes nipponensis</name>
    <dbReference type="NCBI Taxonomy" id="135950"/>
    <lineage>
        <taxon>Bacteria</taxon>
        <taxon>Bacillati</taxon>
        <taxon>Actinomycetota</taxon>
        <taxon>Actinomycetes</taxon>
        <taxon>Micromonosporales</taxon>
        <taxon>Micromonosporaceae</taxon>
        <taxon>Actinoplanes</taxon>
    </lineage>
</organism>
<dbReference type="InterPro" id="IPR007627">
    <property type="entry name" value="RNA_pol_sigma70_r2"/>
</dbReference>
<dbReference type="Gene3D" id="1.10.1740.10">
    <property type="match status" value="1"/>
</dbReference>
<dbReference type="GO" id="GO:0003677">
    <property type="term" value="F:DNA binding"/>
    <property type="evidence" value="ECO:0007669"/>
    <property type="project" value="UniProtKB-KW"/>
</dbReference>
<dbReference type="PANTHER" id="PTHR43133">
    <property type="entry name" value="RNA POLYMERASE ECF-TYPE SIGMA FACTO"/>
    <property type="match status" value="1"/>
</dbReference>
<evidence type="ECO:0000313" key="8">
    <source>
        <dbReference type="EMBL" id="GIE48749.1"/>
    </source>
</evidence>
<evidence type="ECO:0000313" key="9">
    <source>
        <dbReference type="Proteomes" id="UP000647172"/>
    </source>
</evidence>
<evidence type="ECO:0000259" key="7">
    <source>
        <dbReference type="Pfam" id="PF08281"/>
    </source>
</evidence>